<dbReference type="KEGG" id="bgd:bgla_1g10950"/>
<evidence type="ECO:0000313" key="2">
    <source>
        <dbReference type="Proteomes" id="UP000008316"/>
    </source>
</evidence>
<organism evidence="1 2">
    <name type="scientific">Burkholderia gladioli (strain BSR3)</name>
    <dbReference type="NCBI Taxonomy" id="999541"/>
    <lineage>
        <taxon>Bacteria</taxon>
        <taxon>Pseudomonadati</taxon>
        <taxon>Pseudomonadota</taxon>
        <taxon>Betaproteobacteria</taxon>
        <taxon>Burkholderiales</taxon>
        <taxon>Burkholderiaceae</taxon>
        <taxon>Burkholderia</taxon>
    </lineage>
</organism>
<dbReference type="InterPro" id="IPR014974">
    <property type="entry name" value="DUF1833"/>
</dbReference>
<name>F2L9L5_BURGS</name>
<dbReference type="STRING" id="999541.bgla_1g10950"/>
<evidence type="ECO:0000313" key="1">
    <source>
        <dbReference type="EMBL" id="AEA59778.1"/>
    </source>
</evidence>
<dbReference type="eggNOG" id="ENOG5032VKM">
    <property type="taxonomic scope" value="Bacteria"/>
</dbReference>
<proteinExistence type="predicted"/>
<dbReference type="EMBL" id="CP002599">
    <property type="protein sequence ID" value="AEA59778.1"/>
    <property type="molecule type" value="Genomic_DNA"/>
</dbReference>
<dbReference type="AlphaFoldDB" id="F2L9L5"/>
<gene>
    <name evidence="1" type="ordered locus">bgla_1g10950</name>
</gene>
<keyword evidence="2" id="KW-1185">Reference proteome</keyword>
<sequence length="182" mass="19487">MELMANITEALAEVMSANPAGEVVLDTLEFRHPVFIDANGNPAPVRVVANHEDLDAVLESDAPLNPGQSVRFIGMPFQFAMPPMGEGQAPQVDIIVDGASSEMVAHLESAVTQTQQVEVTHRRFLASNPAAGPQDGDPLTLYIASAKATLTRVTLTATLTDIHNSPFPSDVYRPDVFVGLVR</sequence>
<protein>
    <submittedName>
        <fullName evidence="1">Uncharacterized protein</fullName>
    </submittedName>
</protein>
<accession>F2L9L5</accession>
<dbReference type="HOGENOM" id="CLU_128712_0_0_4"/>
<dbReference type="Proteomes" id="UP000008316">
    <property type="component" value="Chromosome 1"/>
</dbReference>
<reference evidence="1 2" key="1">
    <citation type="journal article" date="2011" name="J. Bacteriol.">
        <title>Complete genome sequence of Burkholderia gladioli BSR3.</title>
        <authorList>
            <person name="Seo Y.S."/>
            <person name="Lim J."/>
            <person name="Choi B.S."/>
            <person name="Kim H."/>
            <person name="Goo E."/>
            <person name="Lee B."/>
            <person name="Lim J.S."/>
            <person name="Choi I.Y."/>
            <person name="Moon J.S."/>
            <person name="Kim J."/>
            <person name="Hwang I."/>
        </authorList>
    </citation>
    <scope>NUCLEOTIDE SEQUENCE [LARGE SCALE GENOMIC DNA]</scope>
    <source>
        <strain evidence="1 2">BSR3</strain>
    </source>
</reference>
<dbReference type="Pfam" id="PF08875">
    <property type="entry name" value="DUF1833"/>
    <property type="match status" value="1"/>
</dbReference>